<feature type="transmembrane region" description="Helical" evidence="6">
    <location>
        <begin position="340"/>
        <end position="360"/>
    </location>
</feature>
<dbReference type="InterPro" id="IPR036259">
    <property type="entry name" value="MFS_trans_sf"/>
</dbReference>
<feature type="transmembrane region" description="Helical" evidence="6">
    <location>
        <begin position="42"/>
        <end position="61"/>
    </location>
</feature>
<evidence type="ECO:0000256" key="6">
    <source>
        <dbReference type="SAM" id="Phobius"/>
    </source>
</evidence>
<dbReference type="EMBL" id="MIKG01000004">
    <property type="protein sequence ID" value="RAO66842.1"/>
    <property type="molecule type" value="Genomic_DNA"/>
</dbReference>
<feature type="transmembrane region" description="Helical" evidence="6">
    <location>
        <begin position="211"/>
        <end position="234"/>
    </location>
</feature>
<evidence type="ECO:0000256" key="3">
    <source>
        <dbReference type="ARBA" id="ARBA00022692"/>
    </source>
</evidence>
<dbReference type="SUPFAM" id="SSF103473">
    <property type="entry name" value="MFS general substrate transporter"/>
    <property type="match status" value="1"/>
</dbReference>
<evidence type="ECO:0000256" key="2">
    <source>
        <dbReference type="ARBA" id="ARBA00010992"/>
    </source>
</evidence>
<dbReference type="InterPro" id="IPR050360">
    <property type="entry name" value="MFS_Sugar_Transporters"/>
</dbReference>
<feature type="transmembrane region" description="Helical" evidence="6">
    <location>
        <begin position="124"/>
        <end position="142"/>
    </location>
</feature>
<dbReference type="Gene3D" id="1.20.1250.20">
    <property type="entry name" value="MFS general substrate transporter like domains"/>
    <property type="match status" value="1"/>
</dbReference>
<feature type="transmembrane region" description="Helical" evidence="6">
    <location>
        <begin position="301"/>
        <end position="320"/>
    </location>
</feature>
<dbReference type="InterPro" id="IPR005829">
    <property type="entry name" value="Sugar_transporter_CS"/>
</dbReference>
<evidence type="ECO:0000313" key="9">
    <source>
        <dbReference type="Proteomes" id="UP000249363"/>
    </source>
</evidence>
<dbReference type="InterPro" id="IPR020846">
    <property type="entry name" value="MFS_dom"/>
</dbReference>
<keyword evidence="5 6" id="KW-0472">Membrane</keyword>
<dbReference type="AlphaFoldDB" id="A0A364KTG7"/>
<comment type="subcellular location">
    <subcellularLocation>
        <location evidence="1">Membrane</location>
        <topology evidence="1">Multi-pass membrane protein</topology>
    </subcellularLocation>
</comment>
<dbReference type="InterPro" id="IPR005828">
    <property type="entry name" value="MFS_sugar_transport-like"/>
</dbReference>
<feature type="transmembrane region" description="Helical" evidence="6">
    <location>
        <begin position="181"/>
        <end position="205"/>
    </location>
</feature>
<dbReference type="GO" id="GO:0005351">
    <property type="term" value="F:carbohydrate:proton symporter activity"/>
    <property type="evidence" value="ECO:0007669"/>
    <property type="project" value="TreeGrafter"/>
</dbReference>
<sequence>MEMQNKADPIHVEDAEVNASQLAPLTSLEEHEVGILQSFVKYPWACAWSAYAAFTIILLSFDAQASSSVIGIPQFRRDFGYLYEGEYVLPAAWQSAFGGAPVAMAVFSSLFMAPIADKIGRKPVLLIALVVSFIAVGVEFYATTNPVFFAGKLLNGIMIGAIGSVMISYIGEITPTALRGVFTCTVGISYGIGPLVAFLIINYTGQYQSRWAYRSVFCSQFGFAGVSILLWPFMPESPWWLVSKDNREGALKNLHRLGYKGDAARSRLALIEQTLQEIRSETEGVTYIECFRRSNLRRTMISIMPLCIQCLSGITFVAGYFTYYLELAGYSTSESFKIQIAQPVLSIVGNLMAVATVDYIGRRNLTFWGLAALTVTLLITGILGLGTDLPRVQATVAFILIYSWGYNVTIGSTAFSLLCEVATPRLRVKTVAIGYSAQSAINVMWQSVIPYLFNPDYANLGAKISFIFFGLCFLCLAYLWLCQPETAGRTYEELDEMFMKRIPAREFKTYVTDVERRNQAVKIMLEEKAISG</sequence>
<evidence type="ECO:0000256" key="4">
    <source>
        <dbReference type="ARBA" id="ARBA00022989"/>
    </source>
</evidence>
<proteinExistence type="inferred from homology"/>
<name>A0A364KTG7_TALAM</name>
<dbReference type="OrthoDB" id="4213702at2759"/>
<dbReference type="RefSeq" id="XP_040731358.1">
    <property type="nucleotide sequence ID" value="XM_040875045.1"/>
</dbReference>
<feature type="domain" description="Major facilitator superfamily (MFS) profile" evidence="7">
    <location>
        <begin position="48"/>
        <end position="487"/>
    </location>
</feature>
<feature type="transmembrane region" description="Helical" evidence="6">
    <location>
        <begin position="431"/>
        <end position="452"/>
    </location>
</feature>
<feature type="transmembrane region" description="Helical" evidence="6">
    <location>
        <begin position="397"/>
        <end position="419"/>
    </location>
</feature>
<dbReference type="Proteomes" id="UP000249363">
    <property type="component" value="Unassembled WGS sequence"/>
</dbReference>
<feature type="transmembrane region" description="Helical" evidence="6">
    <location>
        <begin position="91"/>
        <end position="112"/>
    </location>
</feature>
<dbReference type="PROSITE" id="PS50850">
    <property type="entry name" value="MFS"/>
    <property type="match status" value="1"/>
</dbReference>
<dbReference type="Pfam" id="PF00083">
    <property type="entry name" value="Sugar_tr"/>
    <property type="match status" value="1"/>
</dbReference>
<dbReference type="PANTHER" id="PTHR48022:SF22">
    <property type="entry name" value="MAJOR FACILITATOR SUPERFAMILY (MFS) PROFILE DOMAIN-CONTAINING PROTEIN"/>
    <property type="match status" value="1"/>
</dbReference>
<keyword evidence="9" id="KW-1185">Reference proteome</keyword>
<keyword evidence="4 6" id="KW-1133">Transmembrane helix</keyword>
<evidence type="ECO:0000256" key="1">
    <source>
        <dbReference type="ARBA" id="ARBA00004141"/>
    </source>
</evidence>
<protein>
    <recommendedName>
        <fullName evidence="7">Major facilitator superfamily (MFS) profile domain-containing protein</fullName>
    </recommendedName>
</protein>
<evidence type="ECO:0000313" key="8">
    <source>
        <dbReference type="EMBL" id="RAO66842.1"/>
    </source>
</evidence>
<evidence type="ECO:0000259" key="7">
    <source>
        <dbReference type="PROSITE" id="PS50850"/>
    </source>
</evidence>
<dbReference type="GO" id="GO:0016020">
    <property type="term" value="C:membrane"/>
    <property type="evidence" value="ECO:0007669"/>
    <property type="project" value="UniProtKB-SubCell"/>
</dbReference>
<dbReference type="FunFam" id="1.20.1250.20:FF:000078">
    <property type="entry name" value="MFS maltose transporter, putative"/>
    <property type="match status" value="1"/>
</dbReference>
<keyword evidence="3 6" id="KW-0812">Transmembrane</keyword>
<gene>
    <name evidence="8" type="ORF">BHQ10_002854</name>
</gene>
<accession>A0A364KTG7</accession>
<dbReference type="PANTHER" id="PTHR48022">
    <property type="entry name" value="PLASTIDIC GLUCOSE TRANSPORTER 4"/>
    <property type="match status" value="1"/>
</dbReference>
<feature type="transmembrane region" description="Helical" evidence="6">
    <location>
        <begin position="148"/>
        <end position="169"/>
    </location>
</feature>
<dbReference type="PROSITE" id="PS00216">
    <property type="entry name" value="SUGAR_TRANSPORT_1"/>
    <property type="match status" value="2"/>
</dbReference>
<dbReference type="GeneID" id="63792070"/>
<comment type="caution">
    <text evidence="8">The sequence shown here is derived from an EMBL/GenBank/DDBJ whole genome shotgun (WGS) entry which is preliminary data.</text>
</comment>
<feature type="transmembrane region" description="Helical" evidence="6">
    <location>
        <begin position="367"/>
        <end position="385"/>
    </location>
</feature>
<evidence type="ECO:0000256" key="5">
    <source>
        <dbReference type="ARBA" id="ARBA00023136"/>
    </source>
</evidence>
<comment type="similarity">
    <text evidence="2">Belongs to the major facilitator superfamily. Sugar transporter (TC 2.A.1.1) family.</text>
</comment>
<feature type="transmembrane region" description="Helical" evidence="6">
    <location>
        <begin position="464"/>
        <end position="481"/>
    </location>
</feature>
<dbReference type="PROSITE" id="PS00217">
    <property type="entry name" value="SUGAR_TRANSPORT_2"/>
    <property type="match status" value="1"/>
</dbReference>
<organism evidence="8 9">
    <name type="scientific">Talaromyces amestolkiae</name>
    <dbReference type="NCBI Taxonomy" id="1196081"/>
    <lineage>
        <taxon>Eukaryota</taxon>
        <taxon>Fungi</taxon>
        <taxon>Dikarya</taxon>
        <taxon>Ascomycota</taxon>
        <taxon>Pezizomycotina</taxon>
        <taxon>Eurotiomycetes</taxon>
        <taxon>Eurotiomycetidae</taxon>
        <taxon>Eurotiales</taxon>
        <taxon>Trichocomaceae</taxon>
        <taxon>Talaromyces</taxon>
        <taxon>Talaromyces sect. Talaromyces</taxon>
    </lineage>
</organism>
<reference evidence="8 9" key="1">
    <citation type="journal article" date="2017" name="Biotechnol. Biofuels">
        <title>Differential beta-glucosidase expression as a function of carbon source availability in Talaromyces amestolkiae: a genomic and proteomic approach.</title>
        <authorList>
            <person name="de Eugenio L.I."/>
            <person name="Mendez-Liter J.A."/>
            <person name="Nieto-Dominguez M."/>
            <person name="Alonso L."/>
            <person name="Gil-Munoz J."/>
            <person name="Barriuso J."/>
            <person name="Prieto A."/>
            <person name="Martinez M.J."/>
        </authorList>
    </citation>
    <scope>NUCLEOTIDE SEQUENCE [LARGE SCALE GENOMIC DNA]</scope>
    <source>
        <strain evidence="8 9">CIB</strain>
    </source>
</reference>